<evidence type="ECO:0008006" key="4">
    <source>
        <dbReference type="Google" id="ProtNLM"/>
    </source>
</evidence>
<dbReference type="EMBL" id="JAVDXO010000005">
    <property type="protein sequence ID" value="MDR7307285.1"/>
    <property type="molecule type" value="Genomic_DNA"/>
</dbReference>
<dbReference type="RefSeq" id="WP_310343430.1">
    <property type="nucleotide sequence ID" value="NZ_JAVDXO010000005.1"/>
</dbReference>
<reference evidence="2 3" key="1">
    <citation type="submission" date="2023-07" db="EMBL/GenBank/DDBJ databases">
        <title>Sorghum-associated microbial communities from plants grown in Nebraska, USA.</title>
        <authorList>
            <person name="Schachtman D."/>
        </authorList>
    </citation>
    <scope>NUCLEOTIDE SEQUENCE [LARGE SCALE GENOMIC DNA]</scope>
    <source>
        <strain evidence="2 3">BE308</strain>
    </source>
</reference>
<organism evidence="2 3">
    <name type="scientific">Rhodoferax saidenbachensis</name>
    <dbReference type="NCBI Taxonomy" id="1484693"/>
    <lineage>
        <taxon>Bacteria</taxon>
        <taxon>Pseudomonadati</taxon>
        <taxon>Pseudomonadota</taxon>
        <taxon>Betaproteobacteria</taxon>
        <taxon>Burkholderiales</taxon>
        <taxon>Comamonadaceae</taxon>
        <taxon>Rhodoferax</taxon>
    </lineage>
</organism>
<evidence type="ECO:0000313" key="2">
    <source>
        <dbReference type="EMBL" id="MDR7307285.1"/>
    </source>
</evidence>
<feature type="chain" id="PRO_5046550324" description="PBP domain-containing protein" evidence="1">
    <location>
        <begin position="20"/>
        <end position="324"/>
    </location>
</feature>
<evidence type="ECO:0000256" key="1">
    <source>
        <dbReference type="SAM" id="SignalP"/>
    </source>
</evidence>
<keyword evidence="3" id="KW-1185">Reference proteome</keyword>
<feature type="signal peptide" evidence="1">
    <location>
        <begin position="1"/>
        <end position="19"/>
    </location>
</feature>
<comment type="caution">
    <text evidence="2">The sequence shown here is derived from an EMBL/GenBank/DDBJ whole genome shotgun (WGS) entry which is preliminary data.</text>
</comment>
<keyword evidence="1" id="KW-0732">Signal</keyword>
<dbReference type="Proteomes" id="UP001268089">
    <property type="component" value="Unassembled WGS sequence"/>
</dbReference>
<name>A0ABU1ZQY6_9BURK</name>
<proteinExistence type="predicted"/>
<accession>A0ABU1ZQY6</accession>
<sequence length="324" mass="33496">MKRYAAWALACLVMASANAGDTKKFDFVPEPGSNGTASPAGCSFSELQLPEKLAVFATGAYGGKPAGFQIDQSGHEATRFDIAVNSPDKPVVLMLGAYEPSVWNIGWSQGTQILAVLVSGYHRQAVAGLPKSTPIINSSYDNKGACGYFYVSDSTMGALNPMSKRVFGRPVSMVFPVVNGKVVVGEPLAAGTALRTSSDTTIASLRDPSAPMAGPAGLEDAVRKGLLRPASAADAQAWANAVAKNTPDSDLPPVAGQGKTAPRAPTFYGGYVVLKAFTFPAGLYGANSSTFFVPKGIPAPQGNPGHSTVFDFNTLACGGVGCNH</sequence>
<evidence type="ECO:0000313" key="3">
    <source>
        <dbReference type="Proteomes" id="UP001268089"/>
    </source>
</evidence>
<protein>
    <recommendedName>
        <fullName evidence="4">PBP domain-containing protein</fullName>
    </recommendedName>
</protein>
<gene>
    <name evidence="2" type="ORF">J2X15_002572</name>
</gene>